<comment type="caution">
    <text evidence="5">The sequence shown here is derived from an EMBL/GenBank/DDBJ whole genome shotgun (WGS) entry which is preliminary data.</text>
</comment>
<keyword evidence="6" id="KW-1185">Reference proteome</keyword>
<evidence type="ECO:0000313" key="5">
    <source>
        <dbReference type="EMBL" id="MBE1577529.1"/>
    </source>
</evidence>
<keyword evidence="2" id="KW-0442">Lipid degradation</keyword>
<keyword evidence="3" id="KW-0472">Membrane</keyword>
<keyword evidence="2" id="KW-0378">Hydrolase</keyword>
<reference evidence="5 6" key="1">
    <citation type="submission" date="2020-10" db="EMBL/GenBank/DDBJ databases">
        <title>Sequencing the genomes of 1000 actinobacteria strains.</title>
        <authorList>
            <person name="Klenk H.-P."/>
        </authorList>
    </citation>
    <scope>NUCLEOTIDE SEQUENCE [LARGE SCALE GENOMIC DNA]</scope>
    <source>
        <strain evidence="5 6">DSM 46661</strain>
    </source>
</reference>
<feature type="short sequence motif" description="DGA/G" evidence="2">
    <location>
        <begin position="287"/>
        <end position="289"/>
    </location>
</feature>
<feature type="active site" description="Nucleophile" evidence="2">
    <location>
        <position position="84"/>
    </location>
</feature>
<dbReference type="Pfam" id="PF01734">
    <property type="entry name" value="Patatin"/>
    <property type="match status" value="1"/>
</dbReference>
<dbReference type="Pfam" id="PF11856">
    <property type="entry name" value="DUF3376"/>
    <property type="match status" value="1"/>
</dbReference>
<keyword evidence="3" id="KW-1133">Transmembrane helix</keyword>
<evidence type="ECO:0000259" key="4">
    <source>
        <dbReference type="PROSITE" id="PS51635"/>
    </source>
</evidence>
<dbReference type="Gene3D" id="3.40.1090.10">
    <property type="entry name" value="Cytosolic phospholipase A2 catalytic domain"/>
    <property type="match status" value="1"/>
</dbReference>
<comment type="caution">
    <text evidence="2">Lacks conserved residue(s) required for the propagation of feature annotation.</text>
</comment>
<evidence type="ECO:0000256" key="2">
    <source>
        <dbReference type="PROSITE-ProRule" id="PRU01161"/>
    </source>
</evidence>
<dbReference type="PROSITE" id="PS51635">
    <property type="entry name" value="PNPLA"/>
    <property type="match status" value="1"/>
</dbReference>
<dbReference type="SUPFAM" id="SSF52151">
    <property type="entry name" value="FabD/lysophospholipase-like"/>
    <property type="match status" value="1"/>
</dbReference>
<feature type="transmembrane region" description="Helical" evidence="3">
    <location>
        <begin position="980"/>
        <end position="998"/>
    </location>
</feature>
<evidence type="ECO:0000256" key="3">
    <source>
        <dbReference type="SAM" id="Phobius"/>
    </source>
</evidence>
<protein>
    <submittedName>
        <fullName evidence="5">Acylesterase/phospholipase RssA</fullName>
    </submittedName>
</protein>
<feature type="active site" description="Proton acceptor" evidence="2">
    <location>
        <position position="287"/>
    </location>
</feature>
<feature type="transmembrane region" description="Helical" evidence="3">
    <location>
        <begin position="1075"/>
        <end position="1093"/>
    </location>
</feature>
<organism evidence="5 6">
    <name type="scientific">Amycolatopsis roodepoortensis</name>
    <dbReference type="NCBI Taxonomy" id="700274"/>
    <lineage>
        <taxon>Bacteria</taxon>
        <taxon>Bacillati</taxon>
        <taxon>Actinomycetota</taxon>
        <taxon>Actinomycetes</taxon>
        <taxon>Pseudonocardiales</taxon>
        <taxon>Pseudonocardiaceae</taxon>
        <taxon>Amycolatopsis</taxon>
    </lineage>
</organism>
<feature type="transmembrane region" description="Helical" evidence="3">
    <location>
        <begin position="1010"/>
        <end position="1034"/>
    </location>
</feature>
<feature type="short sequence motif" description="GXSXG" evidence="2">
    <location>
        <begin position="82"/>
        <end position="86"/>
    </location>
</feature>
<gene>
    <name evidence="5" type="ORF">H4W30_004589</name>
</gene>
<dbReference type="Proteomes" id="UP000656548">
    <property type="component" value="Unassembled WGS sequence"/>
</dbReference>
<feature type="domain" description="PNPLA" evidence="4">
    <location>
        <begin position="17"/>
        <end position="300"/>
    </location>
</feature>
<feature type="transmembrane region" description="Helical" evidence="3">
    <location>
        <begin position="1046"/>
        <end position="1069"/>
    </location>
</feature>
<sequence>MTTTNSSARPRDLRLALCMRGGVSLAVWMGGACREITALRSADGSQAAPDAVTARDITQRAIYRKILAVADYEHVDVDVIAGTSAGGLNGALLASHLVYGMRFDDGIRDIWLKLGDLELLTRHPGHGIPPSLLDGDGGFYARLSEQLKQLLDTSTCRRLRTDDSPRLVRLILTATRLFPRNEYLRPSVGQALLASWSQAHLAFRHYRTECGVAHPIFSDFPAGSTAHLDRLAYAARTTSSFPGAFEPARLTVTGPEIVDGKPWLDAVGTCSETGVPDAGGTQAQLMDGGVLDNIPLSWAIRAVAGAPAQAPVDRWLLYLQPVPPTPAKLPANSKEQGSLARLARVVKALIRTKMNSETLLDDAAELSDAWTSAQRLHGTAGGLPCDPGLANLPGKRARRKLMPRYAEAVASVEADRLARLVDDPISLTGPDPLPIPDSRTFTSGRAAAPILELLRGPAVADLVRVPGTDRLTVSWFRSLLAPARAVALVLDWVQAIEAGQSLDDGQKDALSSIRDKLYETRFACEVLLACRDRLLLRGGSPDFEVLPWVMAACRRLSCFIDAAGGLLPGESWCCVIADVAEHAVQADLLPVEPDFPKPFLTPIWNRVGGLAGDLVAELGERAKVPGFAALYEAACIDLARTLDVFAVAEILIGPLRPDPLSEPSRIRVHAMSAIAKSPLEPILLAEEPVDDVQRVERKLSGNQLMNFASFLSSRWRLNDWTWGRLDAACSLVDVVARSERLQAKGETELVEWLRQLYAEHYVHVFGKTSDDLEARPELAGLIGPWEALGVTPANVRHKLPILLTTWLHWNILQQEIPLLTGLAELRNNGDVPPTAEQLKEATGTSVARLSDKAQVLGKVGAETMRVLFKRPHLRRAGLRLGLVTWRAIQPAGRSKGAKLGRTLFALAKPMVVPPLLIGFLAPLLSVAAGLLAWGAVSVATDEWFSLPGHLFLTIGIGFAGGYFCWHYLTDKGGATPFRRVATFALGLLLYLLGLGLLLRDADLPWEFGPWARAVWVGVLSASSVLVSLWGVTAISIRSGRGRRLTFVGLTALLPALLAATLTALASVLFWPGDPLTGWAAAGILYLTIAWETIMLTRYFPDPPSAQSSEARRER</sequence>
<dbReference type="InterPro" id="IPR016035">
    <property type="entry name" value="Acyl_Trfase/lysoPLipase"/>
</dbReference>
<proteinExistence type="predicted"/>
<evidence type="ECO:0000256" key="1">
    <source>
        <dbReference type="ARBA" id="ARBA00023098"/>
    </source>
</evidence>
<name>A0ABR9LA16_9PSEU</name>
<dbReference type="InterPro" id="IPR002641">
    <property type="entry name" value="PNPLA_dom"/>
</dbReference>
<dbReference type="InterPro" id="IPR024282">
    <property type="entry name" value="DUF3376"/>
</dbReference>
<dbReference type="RefSeq" id="WP_192744682.1">
    <property type="nucleotide sequence ID" value="NZ_JADBEJ010000005.1"/>
</dbReference>
<dbReference type="EMBL" id="JADBEJ010000005">
    <property type="protein sequence ID" value="MBE1577529.1"/>
    <property type="molecule type" value="Genomic_DNA"/>
</dbReference>
<accession>A0ABR9LA16</accession>
<keyword evidence="1 2" id="KW-0443">Lipid metabolism</keyword>
<keyword evidence="3" id="KW-0812">Transmembrane</keyword>
<feature type="transmembrane region" description="Helical" evidence="3">
    <location>
        <begin position="911"/>
        <end position="936"/>
    </location>
</feature>
<feature type="transmembrane region" description="Helical" evidence="3">
    <location>
        <begin position="948"/>
        <end position="968"/>
    </location>
</feature>
<evidence type="ECO:0000313" key="6">
    <source>
        <dbReference type="Proteomes" id="UP000656548"/>
    </source>
</evidence>